<dbReference type="eggNOG" id="COG4771">
    <property type="taxonomic scope" value="Bacteria"/>
</dbReference>
<accession>A0Y7U5</accession>
<comment type="subcellular location">
    <subcellularLocation>
        <location evidence="1 8">Cell outer membrane</location>
        <topology evidence="1 8">Multi-pass membrane protein</topology>
    </subcellularLocation>
</comment>
<feature type="domain" description="TonB-dependent receptor plug" evidence="11">
    <location>
        <begin position="33"/>
        <end position="151"/>
    </location>
</feature>
<evidence type="ECO:0000256" key="3">
    <source>
        <dbReference type="ARBA" id="ARBA00022452"/>
    </source>
</evidence>
<keyword evidence="2 8" id="KW-0813">Transport</keyword>
<organism evidence="12 13">
    <name type="scientific">marine gamma proteobacterium HTCC2143</name>
    <dbReference type="NCBI Taxonomy" id="247633"/>
    <lineage>
        <taxon>Bacteria</taxon>
        <taxon>Pseudomonadati</taxon>
        <taxon>Pseudomonadota</taxon>
        <taxon>Gammaproteobacteria</taxon>
        <taxon>Cellvibrionales</taxon>
        <taxon>Spongiibacteraceae</taxon>
        <taxon>BD1-7 clade</taxon>
    </lineage>
</organism>
<dbReference type="GO" id="GO:0009279">
    <property type="term" value="C:cell outer membrane"/>
    <property type="evidence" value="ECO:0007669"/>
    <property type="project" value="UniProtKB-SubCell"/>
</dbReference>
<keyword evidence="3 8" id="KW-1134">Transmembrane beta strand</keyword>
<dbReference type="AlphaFoldDB" id="A0Y7U5"/>
<evidence type="ECO:0000259" key="11">
    <source>
        <dbReference type="Pfam" id="PF07715"/>
    </source>
</evidence>
<evidence type="ECO:0000313" key="12">
    <source>
        <dbReference type="EMBL" id="EAW32199.1"/>
    </source>
</evidence>
<dbReference type="Pfam" id="PF00593">
    <property type="entry name" value="TonB_dep_Rec_b-barrel"/>
    <property type="match status" value="1"/>
</dbReference>
<name>A0Y7U5_9GAMM</name>
<evidence type="ECO:0000256" key="5">
    <source>
        <dbReference type="ARBA" id="ARBA00023077"/>
    </source>
</evidence>
<evidence type="ECO:0000313" key="13">
    <source>
        <dbReference type="Proteomes" id="UP000004931"/>
    </source>
</evidence>
<dbReference type="InterPro" id="IPR039426">
    <property type="entry name" value="TonB-dep_rcpt-like"/>
</dbReference>
<sequence>MAVALAATPLAFAQDDEVLEEVLITGSLIKGTQTDSVQNVSAYDRSALDMQNTPTITDFIKNLSFSSGVDGDSNQFESNATEGLSNVNLRGLGPARTLVLINGQRQVAVPVRLGAGRFVDTNSIPSAAVERVEILKEGAAATYGSDAIGGVVNFRTRKDFEGFEVQGGFTDIEDSDGDMNLSAIFGTVIGDFNWVTSIGLSSRSQLRQRDRDWSSNLDGSAYPFGGYSSIGNPGTLYPFLDTNPAGDGLGLDTIIGPGLPDPGCADVGSLVAGGACRFQYTQFDNLVEDEEHWQVFSELNGELSGGQVVHLEFMYAETEVPNWATSPSYPPQRLIDPVQSVTADNPGWASFTEAFPGYLAALPAVPDYIIMRGRVNGAGANGPREAKREYETLRFAGSIEGQFDNDIGYTVNAAYSHSEGGYNSVDASIEKTALAFRGYGGEGCGATLNNDESVSPNGAIAGAGDCVYYNPFSTAIQFGYNGQFENPNYDASVANSQALQDWIDDEWEVRGENDLFTADVIFNQSVENIDLAYGLQYRYNEVSQDVDSIANLADNPCRVTGYKGCPESSQSGLHSFLAAGSDFDLDSTVYAAFGEANIELSDKLNMNVGVRYENYGDGLDTFDPKVAMQYHFNDNLSLRTSFQTTYRAPDPNQLDDSTSTGLSFVLATLAFKAIDATGNPDLEPESAFTYNMGLVWSSDNFQASLDYWAFDFKNPIITESFNQIVGAYAAGGDSKAAVQSQITCQGGVTDGSCAASGIERIQVNIVNGPRTQTNGFDFYSDYSTMIAEMPVNIGLEGTYTLKYSVDSYSIGDTKVADGFEAAGFYNSGNNVRPIQDLKMRVHLNVAINEYLNALMYVNYTSEYDDRRDAVKSAFGVDSVDDHTTIDFHLSTTLMDDSLSLTASVLNATDEDPPVAYGDLMYDAYSHNPLGRMLKVGFKYSM</sequence>
<reference evidence="12 13" key="1">
    <citation type="journal article" date="2010" name="J. Bacteriol.">
        <title>Genome sequence of the oligotrophic marine Gammaproteobacterium HTCC2143, isolated from the Oregon Coast.</title>
        <authorList>
            <person name="Oh H.M."/>
            <person name="Kang I."/>
            <person name="Ferriera S."/>
            <person name="Giovannoni S.J."/>
            <person name="Cho J.C."/>
        </authorList>
    </citation>
    <scope>NUCLEOTIDE SEQUENCE [LARGE SCALE GENOMIC DNA]</scope>
    <source>
        <strain evidence="12 13">HTCC2143</strain>
    </source>
</reference>
<dbReference type="eggNOG" id="COG1629">
    <property type="taxonomic scope" value="Bacteria"/>
</dbReference>
<keyword evidence="13" id="KW-1185">Reference proteome</keyword>
<dbReference type="SUPFAM" id="SSF56935">
    <property type="entry name" value="Porins"/>
    <property type="match status" value="1"/>
</dbReference>
<dbReference type="PROSITE" id="PS52016">
    <property type="entry name" value="TONB_DEPENDENT_REC_3"/>
    <property type="match status" value="1"/>
</dbReference>
<evidence type="ECO:0000256" key="8">
    <source>
        <dbReference type="PROSITE-ProRule" id="PRU01360"/>
    </source>
</evidence>
<dbReference type="Gene3D" id="2.40.170.20">
    <property type="entry name" value="TonB-dependent receptor, beta-barrel domain"/>
    <property type="match status" value="1"/>
</dbReference>
<gene>
    <name evidence="12" type="ORF">GP2143_13126</name>
</gene>
<dbReference type="PANTHER" id="PTHR47234:SF2">
    <property type="entry name" value="TONB-DEPENDENT RECEPTOR"/>
    <property type="match status" value="1"/>
</dbReference>
<keyword evidence="5 9" id="KW-0798">TonB box</keyword>
<dbReference type="Gene3D" id="2.170.130.10">
    <property type="entry name" value="TonB-dependent receptor, plug domain"/>
    <property type="match status" value="1"/>
</dbReference>
<evidence type="ECO:0000256" key="7">
    <source>
        <dbReference type="ARBA" id="ARBA00023237"/>
    </source>
</evidence>
<evidence type="ECO:0000256" key="4">
    <source>
        <dbReference type="ARBA" id="ARBA00022692"/>
    </source>
</evidence>
<comment type="caution">
    <text evidence="12">The sequence shown here is derived from an EMBL/GenBank/DDBJ whole genome shotgun (WGS) entry which is preliminary data.</text>
</comment>
<dbReference type="Proteomes" id="UP000004931">
    <property type="component" value="Unassembled WGS sequence"/>
</dbReference>
<evidence type="ECO:0000256" key="6">
    <source>
        <dbReference type="ARBA" id="ARBA00023136"/>
    </source>
</evidence>
<dbReference type="PANTHER" id="PTHR47234">
    <property type="match status" value="1"/>
</dbReference>
<feature type="domain" description="TonB-dependent receptor-like beta-barrel" evidence="10">
    <location>
        <begin position="391"/>
        <end position="906"/>
    </location>
</feature>
<dbReference type="InterPro" id="IPR037066">
    <property type="entry name" value="Plug_dom_sf"/>
</dbReference>
<evidence type="ECO:0000256" key="9">
    <source>
        <dbReference type="RuleBase" id="RU003357"/>
    </source>
</evidence>
<evidence type="ECO:0000256" key="2">
    <source>
        <dbReference type="ARBA" id="ARBA00022448"/>
    </source>
</evidence>
<dbReference type="InterPro" id="IPR000531">
    <property type="entry name" value="Beta-barrel_TonB"/>
</dbReference>
<proteinExistence type="inferred from homology"/>
<comment type="similarity">
    <text evidence="8 9">Belongs to the TonB-dependent receptor family.</text>
</comment>
<protein>
    <submittedName>
        <fullName evidence="12">TonB-dependent receptor</fullName>
    </submittedName>
</protein>
<dbReference type="STRING" id="247633.GP2143_13126"/>
<dbReference type="InterPro" id="IPR012910">
    <property type="entry name" value="Plug_dom"/>
</dbReference>
<keyword evidence="4 8" id="KW-0812">Transmembrane</keyword>
<evidence type="ECO:0000256" key="1">
    <source>
        <dbReference type="ARBA" id="ARBA00004571"/>
    </source>
</evidence>
<dbReference type="InterPro" id="IPR036942">
    <property type="entry name" value="Beta-barrel_TonB_sf"/>
</dbReference>
<keyword evidence="6 8" id="KW-0472">Membrane</keyword>
<dbReference type="Pfam" id="PF07715">
    <property type="entry name" value="Plug"/>
    <property type="match status" value="1"/>
</dbReference>
<keyword evidence="7 8" id="KW-0998">Cell outer membrane</keyword>
<evidence type="ECO:0000259" key="10">
    <source>
        <dbReference type="Pfam" id="PF00593"/>
    </source>
</evidence>
<keyword evidence="12" id="KW-0675">Receptor</keyword>
<dbReference type="EMBL" id="AAVT01000001">
    <property type="protein sequence ID" value="EAW32199.1"/>
    <property type="molecule type" value="Genomic_DNA"/>
</dbReference>